<reference evidence="2 3" key="1">
    <citation type="submission" date="2014-04" db="EMBL/GenBank/DDBJ databases">
        <authorList>
            <consortium name="DOE Joint Genome Institute"/>
            <person name="Kuo A."/>
            <person name="Gay G."/>
            <person name="Dore J."/>
            <person name="Kohler A."/>
            <person name="Nagy L.G."/>
            <person name="Floudas D."/>
            <person name="Copeland A."/>
            <person name="Barry K.W."/>
            <person name="Cichocki N."/>
            <person name="Veneault-Fourrey C."/>
            <person name="LaButti K."/>
            <person name="Lindquist E.A."/>
            <person name="Lipzen A."/>
            <person name="Lundell T."/>
            <person name="Morin E."/>
            <person name="Murat C."/>
            <person name="Sun H."/>
            <person name="Tunlid A."/>
            <person name="Henrissat B."/>
            <person name="Grigoriev I.V."/>
            <person name="Hibbett D.S."/>
            <person name="Martin F."/>
            <person name="Nordberg H.P."/>
            <person name="Cantor M.N."/>
            <person name="Hua S.X."/>
        </authorList>
    </citation>
    <scope>NUCLEOTIDE SEQUENCE [LARGE SCALE GENOMIC DNA]</scope>
    <source>
        <strain evidence="3">h7</strain>
    </source>
</reference>
<evidence type="ECO:0000313" key="2">
    <source>
        <dbReference type="EMBL" id="KIM38709.1"/>
    </source>
</evidence>
<gene>
    <name evidence="2" type="ORF">M413DRAFT_240788</name>
</gene>
<sequence length="114" mass="12749">MSHIYIYADSDLPASADLSDLLEDMGRHLRQREHYICASAKQTWPDSEYDDEPSQQSRKSSMTIEIIRHPSPPTEHGDPIVLAIDNHDSESRDCDANRGNQDDATPLTPDSKGA</sequence>
<feature type="region of interest" description="Disordered" evidence="1">
    <location>
        <begin position="42"/>
        <end position="114"/>
    </location>
</feature>
<protein>
    <submittedName>
        <fullName evidence="2">Uncharacterized protein</fullName>
    </submittedName>
</protein>
<dbReference type="AlphaFoldDB" id="A0A0C3C381"/>
<evidence type="ECO:0000256" key="1">
    <source>
        <dbReference type="SAM" id="MobiDB-lite"/>
    </source>
</evidence>
<dbReference type="Proteomes" id="UP000053424">
    <property type="component" value="Unassembled WGS sequence"/>
</dbReference>
<dbReference type="HOGENOM" id="CLU_2121367_0_0_1"/>
<organism evidence="2 3">
    <name type="scientific">Hebeloma cylindrosporum</name>
    <dbReference type="NCBI Taxonomy" id="76867"/>
    <lineage>
        <taxon>Eukaryota</taxon>
        <taxon>Fungi</taxon>
        <taxon>Dikarya</taxon>
        <taxon>Basidiomycota</taxon>
        <taxon>Agaricomycotina</taxon>
        <taxon>Agaricomycetes</taxon>
        <taxon>Agaricomycetidae</taxon>
        <taxon>Agaricales</taxon>
        <taxon>Agaricineae</taxon>
        <taxon>Hymenogastraceae</taxon>
        <taxon>Hebeloma</taxon>
    </lineage>
</organism>
<evidence type="ECO:0000313" key="3">
    <source>
        <dbReference type="Proteomes" id="UP000053424"/>
    </source>
</evidence>
<accession>A0A0C3C381</accession>
<feature type="compositionally biased region" description="Basic and acidic residues" evidence="1">
    <location>
        <begin position="85"/>
        <end position="96"/>
    </location>
</feature>
<feature type="compositionally biased region" description="Polar residues" evidence="1">
    <location>
        <begin position="54"/>
        <end position="63"/>
    </location>
</feature>
<dbReference type="EMBL" id="KN831789">
    <property type="protein sequence ID" value="KIM38709.1"/>
    <property type="molecule type" value="Genomic_DNA"/>
</dbReference>
<reference evidence="3" key="2">
    <citation type="submission" date="2015-01" db="EMBL/GenBank/DDBJ databases">
        <title>Evolutionary Origins and Diversification of the Mycorrhizal Mutualists.</title>
        <authorList>
            <consortium name="DOE Joint Genome Institute"/>
            <consortium name="Mycorrhizal Genomics Consortium"/>
            <person name="Kohler A."/>
            <person name="Kuo A."/>
            <person name="Nagy L.G."/>
            <person name="Floudas D."/>
            <person name="Copeland A."/>
            <person name="Barry K.W."/>
            <person name="Cichocki N."/>
            <person name="Veneault-Fourrey C."/>
            <person name="LaButti K."/>
            <person name="Lindquist E.A."/>
            <person name="Lipzen A."/>
            <person name="Lundell T."/>
            <person name="Morin E."/>
            <person name="Murat C."/>
            <person name="Riley R."/>
            <person name="Ohm R."/>
            <person name="Sun H."/>
            <person name="Tunlid A."/>
            <person name="Henrissat B."/>
            <person name="Grigoriev I.V."/>
            <person name="Hibbett D.S."/>
            <person name="Martin F."/>
        </authorList>
    </citation>
    <scope>NUCLEOTIDE SEQUENCE [LARGE SCALE GENOMIC DNA]</scope>
    <source>
        <strain evidence="3">h7</strain>
    </source>
</reference>
<proteinExistence type="predicted"/>
<keyword evidence="3" id="KW-1185">Reference proteome</keyword>
<name>A0A0C3C381_HEBCY</name>